<proteinExistence type="predicted"/>
<dbReference type="PANTHER" id="PTHR34075:SF5">
    <property type="entry name" value="BLR3430 PROTEIN"/>
    <property type="match status" value="1"/>
</dbReference>
<name>A0ABR9JI58_9ACTN</name>
<dbReference type="InterPro" id="IPR012340">
    <property type="entry name" value="NA-bd_OB-fold"/>
</dbReference>
<feature type="domain" description="ChsH2 C-terminal OB-fold" evidence="1">
    <location>
        <begin position="58"/>
        <end position="120"/>
    </location>
</feature>
<dbReference type="EMBL" id="JADBDZ010000001">
    <property type="protein sequence ID" value="MBE1530218.1"/>
    <property type="molecule type" value="Genomic_DNA"/>
</dbReference>
<organism evidence="2 3">
    <name type="scientific">Actinomadura algeriensis</name>
    <dbReference type="NCBI Taxonomy" id="1679523"/>
    <lineage>
        <taxon>Bacteria</taxon>
        <taxon>Bacillati</taxon>
        <taxon>Actinomycetota</taxon>
        <taxon>Actinomycetes</taxon>
        <taxon>Streptosporangiales</taxon>
        <taxon>Thermomonosporaceae</taxon>
        <taxon>Actinomadura</taxon>
    </lineage>
</organism>
<dbReference type="PANTHER" id="PTHR34075">
    <property type="entry name" value="BLR3430 PROTEIN"/>
    <property type="match status" value="1"/>
</dbReference>
<reference evidence="2 3" key="1">
    <citation type="submission" date="2020-10" db="EMBL/GenBank/DDBJ databases">
        <title>Sequencing the genomes of 1000 actinobacteria strains.</title>
        <authorList>
            <person name="Klenk H.-P."/>
        </authorList>
    </citation>
    <scope>NUCLEOTIDE SEQUENCE [LARGE SCALE GENOMIC DNA]</scope>
    <source>
        <strain evidence="2 3">DSM 46744</strain>
    </source>
</reference>
<dbReference type="RefSeq" id="WP_192757260.1">
    <property type="nucleotide sequence ID" value="NZ_JADBDZ010000001.1"/>
</dbReference>
<dbReference type="Proteomes" id="UP000627838">
    <property type="component" value="Unassembled WGS sequence"/>
</dbReference>
<dbReference type="Pfam" id="PF01796">
    <property type="entry name" value="OB_ChsH2_C"/>
    <property type="match status" value="1"/>
</dbReference>
<protein>
    <submittedName>
        <fullName evidence="2">OB-fold protein</fullName>
    </submittedName>
</protein>
<dbReference type="InterPro" id="IPR002878">
    <property type="entry name" value="ChsH2_C"/>
</dbReference>
<gene>
    <name evidence="2" type="ORF">H4W34_000051</name>
</gene>
<evidence type="ECO:0000313" key="2">
    <source>
        <dbReference type="EMBL" id="MBE1530218.1"/>
    </source>
</evidence>
<keyword evidence="3" id="KW-1185">Reference proteome</keyword>
<comment type="caution">
    <text evidence="2">The sequence shown here is derived from an EMBL/GenBank/DDBJ whole genome shotgun (WGS) entry which is preliminary data.</text>
</comment>
<dbReference type="SUPFAM" id="SSF50249">
    <property type="entry name" value="Nucleic acid-binding proteins"/>
    <property type="match status" value="1"/>
</dbReference>
<accession>A0ABR9JI58</accession>
<sequence length="144" mass="15200">MSGVPRPYPGDVAPDAADAEFWAACRDGRYLIMRCGACGRAVWPAGACPRHGAAAMAWADASGRGTLVTWTVVHQRYATSFDGAPPNVALVELDEGPLVHASVLGTDRPEIGMRLEAVFEEIGPDVTVPAFRPARDDPRASLAG</sequence>
<evidence type="ECO:0000259" key="1">
    <source>
        <dbReference type="Pfam" id="PF01796"/>
    </source>
</evidence>
<dbReference type="InterPro" id="IPR052513">
    <property type="entry name" value="Thioester_dehydratase-like"/>
</dbReference>
<evidence type="ECO:0000313" key="3">
    <source>
        <dbReference type="Proteomes" id="UP000627838"/>
    </source>
</evidence>